<accession>A0A8H4CTQ7</accession>
<organism evidence="2 3">
    <name type="scientific">Colletotrichum gloeosporioides</name>
    <name type="common">Anthracnose fungus</name>
    <name type="synonym">Glomerella cingulata</name>
    <dbReference type="NCBI Taxonomy" id="474922"/>
    <lineage>
        <taxon>Eukaryota</taxon>
        <taxon>Fungi</taxon>
        <taxon>Dikarya</taxon>
        <taxon>Ascomycota</taxon>
        <taxon>Pezizomycotina</taxon>
        <taxon>Sordariomycetes</taxon>
        <taxon>Hypocreomycetidae</taxon>
        <taxon>Glomerellales</taxon>
        <taxon>Glomerellaceae</taxon>
        <taxon>Colletotrichum</taxon>
        <taxon>Colletotrichum gloeosporioides species complex</taxon>
    </lineage>
</organism>
<proteinExistence type="predicted"/>
<dbReference type="EMBL" id="WVTB01000015">
    <property type="protein sequence ID" value="KAF3809774.1"/>
    <property type="molecule type" value="Genomic_DNA"/>
</dbReference>
<dbReference type="PROSITE" id="PS50088">
    <property type="entry name" value="ANK_REPEAT"/>
    <property type="match status" value="1"/>
</dbReference>
<feature type="repeat" description="ANK" evidence="1">
    <location>
        <begin position="29"/>
        <end position="51"/>
    </location>
</feature>
<dbReference type="Proteomes" id="UP000613401">
    <property type="component" value="Unassembled WGS sequence"/>
</dbReference>
<keyword evidence="1" id="KW-0040">ANK repeat</keyword>
<dbReference type="InterPro" id="IPR036770">
    <property type="entry name" value="Ankyrin_rpt-contain_sf"/>
</dbReference>
<keyword evidence="3" id="KW-1185">Reference proteome</keyword>
<evidence type="ECO:0000256" key="1">
    <source>
        <dbReference type="PROSITE-ProRule" id="PRU00023"/>
    </source>
</evidence>
<evidence type="ECO:0000313" key="2">
    <source>
        <dbReference type="EMBL" id="KAF3809774.1"/>
    </source>
</evidence>
<sequence length="547" mass="62660">MIGIMREDLTSVSHFLNTSPLSIFETNYCGQTPVHIAVLAGNSSILKLVLSCSNEKLLNTMDSCKHYPIDYLTLTQFHKPCHAQRMSDCEGCIMLEALLNAGSGLFQRTLQIGFGLEHANKCNQRPNLSFAAREILLRHLKERRTRLQDLATKRLPKEQRRDLISPANCVLDRNAPRVQKLLEDQHSYIPSDLKVFNGHEDAEPSDSPRTIYAYISDQPTAKLAWGLGFQDIGIDSMDGLYHALRAILNSSELHQQVVQTHIDYISWLVHRGLDLNLLIPATLLPKYLQQRSDLRNTGAHYLMRLLGKVTTFIDGTIFTLPKNLSEIALSQFSVDSCSCPCSPSGCNPLMKYFDEYKYSHSRVGIPWQSDLLLMCKPLLRLVTQSERQGPSYTWIYQAILRRITFDALSLQHSCCNIHLFLRTPDTEEVAERWAQEKHRLLLFENLCVEFEAKCGGNSRLVQFVRDIWYPRMISELEHLERQEKEKRLSAEERLAAEEIGVVWDSDSYESFTSEDKDYEGALEYFTRMLDDIVPEPDMQLPYGFGLC</sequence>
<dbReference type="RefSeq" id="XP_045268933.1">
    <property type="nucleotide sequence ID" value="XM_045405342.1"/>
</dbReference>
<comment type="caution">
    <text evidence="2">The sequence shown here is derived from an EMBL/GenBank/DDBJ whole genome shotgun (WGS) entry which is preliminary data.</text>
</comment>
<reference evidence="2" key="2">
    <citation type="submission" date="2020-03" db="EMBL/GenBank/DDBJ databases">
        <authorList>
            <person name="Fu F.-F."/>
            <person name="Chen J."/>
        </authorList>
    </citation>
    <scope>NUCLEOTIDE SEQUENCE</scope>
    <source>
        <strain evidence="2">Lc1</strain>
    </source>
</reference>
<dbReference type="PROSITE" id="PS50297">
    <property type="entry name" value="ANK_REP_REGION"/>
    <property type="match status" value="1"/>
</dbReference>
<evidence type="ECO:0000313" key="3">
    <source>
        <dbReference type="Proteomes" id="UP000613401"/>
    </source>
</evidence>
<dbReference type="InterPro" id="IPR002110">
    <property type="entry name" value="Ankyrin_rpt"/>
</dbReference>
<protein>
    <recommendedName>
        <fullName evidence="4">Ankyrin repeat protein</fullName>
    </recommendedName>
</protein>
<gene>
    <name evidence="2" type="ORF">GCG54_00005317</name>
</gene>
<dbReference type="SUPFAM" id="SSF48403">
    <property type="entry name" value="Ankyrin repeat"/>
    <property type="match status" value="1"/>
</dbReference>
<dbReference type="AlphaFoldDB" id="A0A8H4CTQ7"/>
<name>A0A8H4CTQ7_COLGL</name>
<dbReference type="GeneID" id="69012468"/>
<reference evidence="2" key="1">
    <citation type="journal article" date="2020" name="Phytopathology">
        <title>Genome sequence and comparative analysis of Colletotrichum gloeosporioides isolated from Liriodendron leaves.</title>
        <authorList>
            <person name="Fu F.F."/>
            <person name="Hao Z."/>
            <person name="Wang P."/>
            <person name="Lu Y."/>
            <person name="Xue L.J."/>
            <person name="Wei G."/>
            <person name="Tian Y."/>
            <person name="Baishi H."/>
            <person name="Xu H."/>
            <person name="Shi J."/>
            <person name="Cheng T."/>
            <person name="Wang G."/>
            <person name="Yi Y."/>
            <person name="Chen J."/>
        </authorList>
    </citation>
    <scope>NUCLEOTIDE SEQUENCE</scope>
    <source>
        <strain evidence="2">Lc1</strain>
    </source>
</reference>
<evidence type="ECO:0008006" key="4">
    <source>
        <dbReference type="Google" id="ProtNLM"/>
    </source>
</evidence>